<evidence type="ECO:0000313" key="4">
    <source>
        <dbReference type="Proteomes" id="UP000583944"/>
    </source>
</evidence>
<dbReference type="VEuPathDB" id="TriTrypDB:ECC02_008110"/>
<feature type="compositionally biased region" description="Polar residues" evidence="1">
    <location>
        <begin position="171"/>
        <end position="181"/>
    </location>
</feature>
<name>A0A7J6XWS2_TRYCR</name>
<dbReference type="AlphaFoldDB" id="A0A7J6XWS2"/>
<keyword evidence="2" id="KW-0732">Signal</keyword>
<evidence type="ECO:0000256" key="2">
    <source>
        <dbReference type="SAM" id="SignalP"/>
    </source>
</evidence>
<feature type="region of interest" description="Disordered" evidence="1">
    <location>
        <begin position="36"/>
        <end position="475"/>
    </location>
</feature>
<feature type="compositionally biased region" description="Polar residues" evidence="1">
    <location>
        <begin position="458"/>
        <end position="475"/>
    </location>
</feature>
<feature type="compositionally biased region" description="Polar residues" evidence="1">
    <location>
        <begin position="387"/>
        <end position="404"/>
    </location>
</feature>
<evidence type="ECO:0000313" key="3">
    <source>
        <dbReference type="EMBL" id="KAF5218941.1"/>
    </source>
</evidence>
<comment type="caution">
    <text evidence="3">The sequence shown here is derived from an EMBL/GenBank/DDBJ whole genome shotgun (WGS) entry which is preliminary data.</text>
</comment>
<proteinExistence type="predicted"/>
<accession>A0A7J6XWS2</accession>
<dbReference type="Proteomes" id="UP000583944">
    <property type="component" value="Unassembled WGS sequence"/>
</dbReference>
<gene>
    <name evidence="3" type="ORF">ECC02_008110</name>
</gene>
<feature type="compositionally biased region" description="Basic and acidic residues" evidence="1">
    <location>
        <begin position="100"/>
        <end position="115"/>
    </location>
</feature>
<organism evidence="3 4">
    <name type="scientific">Trypanosoma cruzi</name>
    <dbReference type="NCBI Taxonomy" id="5693"/>
    <lineage>
        <taxon>Eukaryota</taxon>
        <taxon>Discoba</taxon>
        <taxon>Euglenozoa</taxon>
        <taxon>Kinetoplastea</taxon>
        <taxon>Metakinetoplastina</taxon>
        <taxon>Trypanosomatida</taxon>
        <taxon>Trypanosomatidae</taxon>
        <taxon>Trypanosoma</taxon>
        <taxon>Schizotrypanum</taxon>
    </lineage>
</organism>
<feature type="signal peptide" evidence="2">
    <location>
        <begin position="1"/>
        <end position="28"/>
    </location>
</feature>
<feature type="compositionally biased region" description="Low complexity" evidence="1">
    <location>
        <begin position="219"/>
        <end position="232"/>
    </location>
</feature>
<protein>
    <submittedName>
        <fullName evidence="3">Mucin-associated surface protein (MASP)</fullName>
    </submittedName>
</protein>
<feature type="compositionally biased region" description="Low complexity" evidence="1">
    <location>
        <begin position="443"/>
        <end position="457"/>
    </location>
</feature>
<evidence type="ECO:0000256" key="1">
    <source>
        <dbReference type="SAM" id="MobiDB-lite"/>
    </source>
</evidence>
<feature type="chain" id="PRO_5029532276" evidence="2">
    <location>
        <begin position="29"/>
        <end position="497"/>
    </location>
</feature>
<sequence length="497" mass="50176">MAMMMTGRVLLVVCALCVLWCGIDGVVAEGDDAAETYEDPSRGLQSAPQLDPAKQPEEPKPIEGVSNTAEQSLDAQEVKNEKPPKGSVKQTPTQNGGMEENLKKGEGKKSEKNEEAEQELDEGGQEEPLIRKDTTEDEGETSPALPENKEPPPPPPAGTATAPASDGNKPGDSSNLRTSASDGDMQPAVDRMHSGGGAGSVPNGGGGKQSGQGGGSGGDNLSNPSSSSGGSSPRPPTHDGKGAPQDPVEDSSPQGRKSPEKTVKSKTKTPAGPNVEEDEPSESDTQKIRAEALVTFGGTGNEARREAEDTDNTPSGPPVTPVTPQAEVLSPPPAGGVPPASDDTHTSPETNAGNSASENEPKSSPLERPSEDGEAGQKDKEADAQGAQETEVTQETAASPISTSGSGGAQSEADADDDDPQRPNPEGPQNDGTEAGDTHGPSAASDAAPQAAKAIAAQTNGTVTPGDSDGSNAVSHTTSPLLLLVVVCAAAAAVVAA</sequence>
<feature type="compositionally biased region" description="Acidic residues" evidence="1">
    <location>
        <begin position="116"/>
        <end position="125"/>
    </location>
</feature>
<reference evidence="3 4" key="1">
    <citation type="journal article" date="2019" name="Genome Biol. Evol.">
        <title>Nanopore Sequencing Significantly Improves Genome Assembly of the Protozoan Parasite Trypanosoma cruzi.</title>
        <authorList>
            <person name="Diaz-Viraque F."/>
            <person name="Pita S."/>
            <person name="Greif G."/>
            <person name="de Souza R.C.M."/>
            <person name="Iraola G."/>
            <person name="Robello C."/>
        </authorList>
    </citation>
    <scope>NUCLEOTIDE SEQUENCE [LARGE SCALE GENOMIC DNA]</scope>
    <source>
        <strain evidence="3 4">Berenice</strain>
    </source>
</reference>
<feature type="compositionally biased region" description="Gly residues" evidence="1">
    <location>
        <begin position="194"/>
        <end position="218"/>
    </location>
</feature>
<feature type="compositionally biased region" description="Polar residues" evidence="1">
    <location>
        <begin position="65"/>
        <end position="74"/>
    </location>
</feature>
<dbReference type="VEuPathDB" id="TriTrypDB:BCY84_16682"/>
<dbReference type="EMBL" id="JABDHM010000082">
    <property type="protein sequence ID" value="KAF5218941.1"/>
    <property type="molecule type" value="Genomic_DNA"/>
</dbReference>
<feature type="compositionally biased region" description="Polar residues" evidence="1">
    <location>
        <begin position="347"/>
        <end position="358"/>
    </location>
</feature>
<feature type="compositionally biased region" description="Basic and acidic residues" evidence="1">
    <location>
        <begin position="368"/>
        <end position="383"/>
    </location>
</feature>